<feature type="domain" description="Resolvase/invertase-type recombinase catalytic" evidence="1">
    <location>
        <begin position="49"/>
        <end position="188"/>
    </location>
</feature>
<gene>
    <name evidence="2" type="ORF">COS11_05860</name>
</gene>
<comment type="caution">
    <text evidence="2">The sequence shown here is derived from an EMBL/GenBank/DDBJ whole genome shotgun (WGS) entry which is preliminary data.</text>
</comment>
<dbReference type="SUPFAM" id="SSF53041">
    <property type="entry name" value="Resolvase-like"/>
    <property type="match status" value="1"/>
</dbReference>
<reference evidence="3" key="1">
    <citation type="submission" date="2017-09" db="EMBL/GenBank/DDBJ databases">
        <title>Depth-based differentiation of microbial function through sediment-hosted aquifers and enrichment of novel symbionts in the deep terrestrial subsurface.</title>
        <authorList>
            <person name="Probst A.J."/>
            <person name="Ladd B."/>
            <person name="Jarett J.K."/>
            <person name="Geller-Mcgrath D.E."/>
            <person name="Sieber C.M.K."/>
            <person name="Emerson J.B."/>
            <person name="Anantharaman K."/>
            <person name="Thomas B.C."/>
            <person name="Malmstrom R."/>
            <person name="Stieglmeier M."/>
            <person name="Klingl A."/>
            <person name="Woyke T."/>
            <person name="Ryan C.M."/>
            <person name="Banfield J.F."/>
        </authorList>
    </citation>
    <scope>NUCLEOTIDE SEQUENCE [LARGE SCALE GENOMIC DNA]</scope>
</reference>
<evidence type="ECO:0000313" key="2">
    <source>
        <dbReference type="EMBL" id="PIV63733.1"/>
    </source>
</evidence>
<dbReference type="NCBIfam" id="NF033518">
    <property type="entry name" value="transpos_IS607"/>
    <property type="match status" value="1"/>
</dbReference>
<dbReference type="Pfam" id="PF00239">
    <property type="entry name" value="Resolvase"/>
    <property type="match status" value="1"/>
</dbReference>
<dbReference type="Gene3D" id="1.10.287.2170">
    <property type="match status" value="1"/>
</dbReference>
<dbReference type="EMBL" id="PETL01000280">
    <property type="protein sequence ID" value="PIV63733.1"/>
    <property type="molecule type" value="Genomic_DNA"/>
</dbReference>
<sequence length="193" mass="22706">MKLSTYAKKLGLTYKTVWRLWKEGKLDAYQLPTGTVIVREEIKDKLPNKICIYTRVSSSENKDNLKRQAERLKEYAIARGYQIYKIVEEVGSGVNDNRKKLSQILKDKDYNKLIVEHKDRLTRFGFNYISILFNQLGKEIEVVNETDNSKQDLMQDFISIITSFCARLYGLRRSKRKTEKIIKELKDEKNSKI</sequence>
<dbReference type="GO" id="GO:0000150">
    <property type="term" value="F:DNA strand exchange activity"/>
    <property type="evidence" value="ECO:0007669"/>
    <property type="project" value="InterPro"/>
</dbReference>
<dbReference type="InterPro" id="IPR048046">
    <property type="entry name" value="Transpos_IS607"/>
</dbReference>
<dbReference type="CDD" id="cd03769">
    <property type="entry name" value="SR_IS607_transposase_like"/>
    <property type="match status" value="1"/>
</dbReference>
<dbReference type="InterPro" id="IPR036162">
    <property type="entry name" value="Resolvase-like_N_sf"/>
</dbReference>
<dbReference type="PANTHER" id="PTHR36172:SF1">
    <property type="entry name" value="RESOLVASE-RELATED"/>
    <property type="match status" value="1"/>
</dbReference>
<dbReference type="InterPro" id="IPR051491">
    <property type="entry name" value="Recombinase/Transposase-rel"/>
</dbReference>
<dbReference type="FunFam" id="3.40.50.1390:FF:000002">
    <property type="entry name" value="ORF1 in transposon ISC1904"/>
    <property type="match status" value="1"/>
</dbReference>
<dbReference type="AlphaFoldDB" id="A0A2M7E7N9"/>
<dbReference type="InterPro" id="IPR006119">
    <property type="entry name" value="Resolv_N"/>
</dbReference>
<accession>A0A2M7E7N9</accession>
<evidence type="ECO:0000313" key="3">
    <source>
        <dbReference type="Proteomes" id="UP000228886"/>
    </source>
</evidence>
<dbReference type="PANTHER" id="PTHR36172">
    <property type="match status" value="1"/>
</dbReference>
<organism evidence="2 3">
    <name type="scientific">bacterium (Candidatus Ratteibacteria) CG01_land_8_20_14_3_00_40_19</name>
    <dbReference type="NCBI Taxonomy" id="2014290"/>
    <lineage>
        <taxon>Bacteria</taxon>
        <taxon>Candidatus Ratteibacteria</taxon>
    </lineage>
</organism>
<dbReference type="InterPro" id="IPR041718">
    <property type="entry name" value="IS607_transposase-like"/>
</dbReference>
<dbReference type="GO" id="GO:0003677">
    <property type="term" value="F:DNA binding"/>
    <property type="evidence" value="ECO:0007669"/>
    <property type="project" value="InterPro"/>
</dbReference>
<proteinExistence type="predicted"/>
<evidence type="ECO:0000259" key="1">
    <source>
        <dbReference type="PROSITE" id="PS51736"/>
    </source>
</evidence>
<name>A0A2M7E7N9_9BACT</name>
<dbReference type="Gene3D" id="3.40.50.1390">
    <property type="entry name" value="Resolvase, N-terminal catalytic domain"/>
    <property type="match status" value="1"/>
</dbReference>
<protein>
    <submittedName>
        <fullName evidence="2">Resolvase</fullName>
    </submittedName>
</protein>
<dbReference type="SMART" id="SM00857">
    <property type="entry name" value="Resolvase"/>
    <property type="match status" value="1"/>
</dbReference>
<dbReference type="Proteomes" id="UP000228886">
    <property type="component" value="Unassembled WGS sequence"/>
</dbReference>
<dbReference type="PROSITE" id="PS51736">
    <property type="entry name" value="RECOMBINASES_3"/>
    <property type="match status" value="1"/>
</dbReference>